<feature type="domain" description="Protein kinase" evidence="15">
    <location>
        <begin position="457"/>
        <end position="705"/>
    </location>
</feature>
<dbReference type="InterPro" id="IPR000961">
    <property type="entry name" value="AGC-kinase_C"/>
</dbReference>
<feature type="region of interest" description="Disordered" evidence="14">
    <location>
        <begin position="354"/>
        <end position="384"/>
    </location>
</feature>
<evidence type="ECO:0000256" key="14">
    <source>
        <dbReference type="SAM" id="MobiDB-lite"/>
    </source>
</evidence>
<evidence type="ECO:0000256" key="5">
    <source>
        <dbReference type="ARBA" id="ARBA00022553"/>
    </source>
</evidence>
<evidence type="ECO:0000256" key="11">
    <source>
        <dbReference type="ARBA" id="ARBA00047899"/>
    </source>
</evidence>
<keyword evidence="18" id="KW-1185">Reference proteome</keyword>
<evidence type="ECO:0000256" key="12">
    <source>
        <dbReference type="ARBA" id="ARBA00048679"/>
    </source>
</evidence>
<comment type="catalytic activity">
    <reaction evidence="12">
        <text>L-seryl-[protein] + ATP = O-phospho-L-seryl-[protein] + ADP + H(+)</text>
        <dbReference type="Rhea" id="RHEA:17989"/>
        <dbReference type="Rhea" id="RHEA-COMP:9863"/>
        <dbReference type="Rhea" id="RHEA-COMP:11604"/>
        <dbReference type="ChEBI" id="CHEBI:15378"/>
        <dbReference type="ChEBI" id="CHEBI:29999"/>
        <dbReference type="ChEBI" id="CHEBI:30616"/>
        <dbReference type="ChEBI" id="CHEBI:83421"/>
        <dbReference type="ChEBI" id="CHEBI:456216"/>
        <dbReference type="EC" id="2.7.11.1"/>
    </reaction>
</comment>
<dbReference type="STRING" id="147828.A0A4S2LVI3"/>
<evidence type="ECO:0000256" key="3">
    <source>
        <dbReference type="ARBA" id="ARBA00012513"/>
    </source>
</evidence>
<evidence type="ECO:0000256" key="2">
    <source>
        <dbReference type="ARBA" id="ARBA00009804"/>
    </source>
</evidence>
<dbReference type="EC" id="2.7.11.1" evidence="3"/>
<evidence type="ECO:0000256" key="8">
    <source>
        <dbReference type="ARBA" id="ARBA00022741"/>
    </source>
</evidence>
<keyword evidence="10 13" id="KW-0067">ATP-binding</keyword>
<dbReference type="InterPro" id="IPR017441">
    <property type="entry name" value="Protein_kinase_ATP_BS"/>
</dbReference>
<evidence type="ECO:0000256" key="10">
    <source>
        <dbReference type="ARBA" id="ARBA00022840"/>
    </source>
</evidence>
<keyword evidence="7" id="KW-0677">Repeat</keyword>
<dbReference type="Pfam" id="PF00069">
    <property type="entry name" value="Pkinase"/>
    <property type="match status" value="2"/>
</dbReference>
<keyword evidence="8 13" id="KW-0547">Nucleotide-binding</keyword>
<dbReference type="InterPro" id="IPR011009">
    <property type="entry name" value="Kinase-like_dom_sf"/>
</dbReference>
<keyword evidence="4" id="KW-0723">Serine/threonine-protein kinase</keyword>
<dbReference type="PANTHER" id="PTHR24351">
    <property type="entry name" value="RIBOSOMAL PROTEIN S6 KINASE"/>
    <property type="match status" value="1"/>
</dbReference>
<evidence type="ECO:0000313" key="18">
    <source>
        <dbReference type="Proteomes" id="UP000308267"/>
    </source>
</evidence>
<dbReference type="GO" id="GO:0004674">
    <property type="term" value="F:protein serine/threonine kinase activity"/>
    <property type="evidence" value="ECO:0007669"/>
    <property type="project" value="UniProtKB-KW"/>
</dbReference>
<comment type="caution">
    <text evidence="17">The sequence shown here is derived from an EMBL/GenBank/DDBJ whole genome shotgun (WGS) entry which is preliminary data.</text>
</comment>
<sequence>MSEEKQPITSVDVKDFSCFSQRIDPSHFQLLRVLGKGSFGKVFLVRKRTGPDNGTMFAMKVLKKASLKLRDRVRTKVERDILAAVRHPFIVRLEYAFQTEGRLYLILEYLRGGDLFSRLSKEVVLPESDARFYMAELALALNHVHQLGIIYRDLKPENILLDTEGHVKLTDFGLSKEAVNTESGGRAFSFCGTIEYMAPEVITRRGHDSTADWWSLGVLMYEMLCGLLPFQGDSRRDTMQQILRAKLRMPQFLSLEAQSLLRALFKRNPTNRLGYGQNGFRDLQAHPFFNQISWDRLLQRNIPAPFIPTCPPDPTPDVTYSISCSSFVESPDVSANSATWDTFSGFSYAAPDSPIPPGNRSENGSATLKCPNEAGIDNKKDSPREYGGITTVHFNAVFERDRRQSVTISPSTNLVTEKDSAGVVNARGKISVNLNGVLDATSTDPAYKGLGLFTKEYELREVIEQSNNTVQRRCVHRHTYEVRTVKIIDRRHYDPMEEIKMLRRLRQVKHVITLFDVYISEMHIYLVTDYAPGGRLSDRISRKGQLSEFEACRIVEILATTLQVLHENGVVHGNLNASSVVYSGLDQHPSSLLITDFAMVQFRKDSSGEMHGNSAGQDPHFNAPGAADDMWGLGLILLDMLLGRASHAHGIFASTQVDVNISTDLKLSPRFQSLSVSAQNLVQQLLHPDRLKRFTAENVLKHAWIQNRHDLPREIHSSVSHNSLDSQSIGKFFGSAMILPPFPILEPVTASRIAARRRQTRVGSIPRTVVIRPLLKYATVNAIPPILPSSSSCISSFTLPRIHLPDQVCTELPRSADPWTSAQTDERYFSSTTFVLNNHETRKKFYTSNQGDMAGLHRVPV</sequence>
<protein>
    <recommendedName>
        <fullName evidence="3">non-specific serine/threonine protein kinase</fullName>
        <ecNumber evidence="3">2.7.11.1</ecNumber>
    </recommendedName>
</protein>
<dbReference type="Gene3D" id="3.30.200.20">
    <property type="entry name" value="Phosphorylase Kinase, domain 1"/>
    <property type="match status" value="2"/>
</dbReference>
<comment type="catalytic activity">
    <reaction evidence="11">
        <text>L-threonyl-[protein] + ATP = O-phospho-L-threonyl-[protein] + ADP + H(+)</text>
        <dbReference type="Rhea" id="RHEA:46608"/>
        <dbReference type="Rhea" id="RHEA-COMP:11060"/>
        <dbReference type="Rhea" id="RHEA-COMP:11605"/>
        <dbReference type="ChEBI" id="CHEBI:15378"/>
        <dbReference type="ChEBI" id="CHEBI:30013"/>
        <dbReference type="ChEBI" id="CHEBI:30616"/>
        <dbReference type="ChEBI" id="CHEBI:61977"/>
        <dbReference type="ChEBI" id="CHEBI:456216"/>
        <dbReference type="EC" id="2.7.11.1"/>
    </reaction>
</comment>
<comment type="cofactor">
    <cofactor evidence="1">
        <name>Mg(2+)</name>
        <dbReference type="ChEBI" id="CHEBI:18420"/>
    </cofactor>
</comment>
<keyword evidence="9" id="KW-0418">Kinase</keyword>
<reference evidence="17 18" key="1">
    <citation type="journal article" date="2019" name="BMC Genomics">
        <title>New insights from Opisthorchis felineus genome: update on genomics of the epidemiologically important liver flukes.</title>
        <authorList>
            <person name="Ershov N.I."/>
            <person name="Mordvinov V.A."/>
            <person name="Prokhortchouk E.B."/>
            <person name="Pakharukova M.Y."/>
            <person name="Gunbin K.V."/>
            <person name="Ustyantsev K."/>
            <person name="Genaev M.A."/>
            <person name="Blinov A.G."/>
            <person name="Mazur A."/>
            <person name="Boulygina E."/>
            <person name="Tsygankova S."/>
            <person name="Khrameeva E."/>
            <person name="Chekanov N."/>
            <person name="Fan G."/>
            <person name="Xiao A."/>
            <person name="Zhang H."/>
            <person name="Xu X."/>
            <person name="Yang H."/>
            <person name="Solovyev V."/>
            <person name="Lee S.M."/>
            <person name="Liu X."/>
            <person name="Afonnikov D.A."/>
            <person name="Skryabin K.G."/>
        </authorList>
    </citation>
    <scope>NUCLEOTIDE SEQUENCE [LARGE SCALE GENOMIC DNA]</scope>
    <source>
        <strain evidence="17">AK-0245</strain>
        <tissue evidence="17">Whole organism</tissue>
    </source>
</reference>
<proteinExistence type="inferred from homology"/>
<dbReference type="PROSITE" id="PS50011">
    <property type="entry name" value="PROTEIN_KINASE_DOM"/>
    <property type="match status" value="2"/>
</dbReference>
<dbReference type="AlphaFoldDB" id="A0A4S2LVI3"/>
<dbReference type="Proteomes" id="UP000308267">
    <property type="component" value="Unassembled WGS sequence"/>
</dbReference>
<dbReference type="InterPro" id="IPR000719">
    <property type="entry name" value="Prot_kinase_dom"/>
</dbReference>
<dbReference type="GO" id="GO:0005524">
    <property type="term" value="F:ATP binding"/>
    <property type="evidence" value="ECO:0007669"/>
    <property type="project" value="UniProtKB-UniRule"/>
</dbReference>
<evidence type="ECO:0000256" key="4">
    <source>
        <dbReference type="ARBA" id="ARBA00022527"/>
    </source>
</evidence>
<name>A0A4S2LVI3_OPIFE</name>
<keyword evidence="5" id="KW-0597">Phosphoprotein</keyword>
<dbReference type="OrthoDB" id="63267at2759"/>
<dbReference type="PROSITE" id="PS00108">
    <property type="entry name" value="PROTEIN_KINASE_ST"/>
    <property type="match status" value="1"/>
</dbReference>
<dbReference type="FunFam" id="3.30.200.20:FF:000013">
    <property type="entry name" value="Ribosomal protein S6 kinase"/>
    <property type="match status" value="1"/>
</dbReference>
<evidence type="ECO:0000256" key="7">
    <source>
        <dbReference type="ARBA" id="ARBA00022737"/>
    </source>
</evidence>
<accession>A0A4S2LVI3</accession>
<evidence type="ECO:0000256" key="1">
    <source>
        <dbReference type="ARBA" id="ARBA00001946"/>
    </source>
</evidence>
<dbReference type="SMART" id="SM00220">
    <property type="entry name" value="S_TKc"/>
    <property type="match status" value="2"/>
</dbReference>
<evidence type="ECO:0000256" key="6">
    <source>
        <dbReference type="ARBA" id="ARBA00022679"/>
    </source>
</evidence>
<dbReference type="PROSITE" id="PS00107">
    <property type="entry name" value="PROTEIN_KINASE_ATP"/>
    <property type="match status" value="1"/>
</dbReference>
<evidence type="ECO:0000259" key="16">
    <source>
        <dbReference type="PROSITE" id="PS51285"/>
    </source>
</evidence>
<evidence type="ECO:0000313" key="17">
    <source>
        <dbReference type="EMBL" id="TGZ65097.1"/>
    </source>
</evidence>
<dbReference type="Gene3D" id="1.10.510.10">
    <property type="entry name" value="Transferase(Phosphotransferase) domain 1"/>
    <property type="match status" value="2"/>
</dbReference>
<organism evidence="17 18">
    <name type="scientific">Opisthorchis felineus</name>
    <dbReference type="NCBI Taxonomy" id="147828"/>
    <lineage>
        <taxon>Eukaryota</taxon>
        <taxon>Metazoa</taxon>
        <taxon>Spiralia</taxon>
        <taxon>Lophotrochozoa</taxon>
        <taxon>Platyhelminthes</taxon>
        <taxon>Trematoda</taxon>
        <taxon>Digenea</taxon>
        <taxon>Opisthorchiida</taxon>
        <taxon>Opisthorchiata</taxon>
        <taxon>Opisthorchiidae</taxon>
        <taxon>Opisthorchis</taxon>
    </lineage>
</organism>
<feature type="domain" description="Protein kinase" evidence="15">
    <location>
        <begin position="28"/>
        <end position="289"/>
    </location>
</feature>
<comment type="similarity">
    <text evidence="2">Belongs to the protein kinase superfamily. AGC Ser/Thr protein kinase family. S6 kinase subfamily.</text>
</comment>
<keyword evidence="6" id="KW-0808">Transferase</keyword>
<dbReference type="SUPFAM" id="SSF56112">
    <property type="entry name" value="Protein kinase-like (PK-like)"/>
    <property type="match status" value="2"/>
</dbReference>
<dbReference type="FunFam" id="1.10.510.10:FF:000010">
    <property type="entry name" value="Ribosomal protein S6 kinase"/>
    <property type="match status" value="1"/>
</dbReference>
<dbReference type="PROSITE" id="PS51285">
    <property type="entry name" value="AGC_KINASE_CTER"/>
    <property type="match status" value="1"/>
</dbReference>
<feature type="binding site" evidence="13">
    <location>
        <position position="60"/>
    </location>
    <ligand>
        <name>ATP</name>
        <dbReference type="ChEBI" id="CHEBI:30616"/>
    </ligand>
</feature>
<dbReference type="InterPro" id="IPR008271">
    <property type="entry name" value="Ser/Thr_kinase_AS"/>
</dbReference>
<evidence type="ECO:0000259" key="15">
    <source>
        <dbReference type="PROSITE" id="PS50011"/>
    </source>
</evidence>
<feature type="domain" description="AGC-kinase C-terminal" evidence="16">
    <location>
        <begin position="290"/>
        <end position="358"/>
    </location>
</feature>
<gene>
    <name evidence="17" type="ORF">CRM22_006017</name>
</gene>
<dbReference type="EMBL" id="SJOL01006496">
    <property type="protein sequence ID" value="TGZ65097.1"/>
    <property type="molecule type" value="Genomic_DNA"/>
</dbReference>
<evidence type="ECO:0000256" key="13">
    <source>
        <dbReference type="PROSITE-ProRule" id="PRU10141"/>
    </source>
</evidence>
<evidence type="ECO:0000256" key="9">
    <source>
        <dbReference type="ARBA" id="ARBA00022777"/>
    </source>
</evidence>